<feature type="region of interest" description="Disordered" evidence="1">
    <location>
        <begin position="1"/>
        <end position="25"/>
    </location>
</feature>
<protein>
    <submittedName>
        <fullName evidence="3">TetR/AcrR family transcriptional regulator</fullName>
    </submittedName>
</protein>
<reference evidence="4" key="1">
    <citation type="submission" date="2016-10" db="EMBL/GenBank/DDBJ databases">
        <authorList>
            <person name="Varghese N."/>
            <person name="Submissions S."/>
        </authorList>
    </citation>
    <scope>NUCLEOTIDE SEQUENCE [LARGE SCALE GENOMIC DNA]</scope>
    <source>
        <strain evidence="4">EPL6</strain>
    </source>
</reference>
<dbReference type="SUPFAM" id="SSF46689">
    <property type="entry name" value="Homeodomain-like"/>
    <property type="match status" value="1"/>
</dbReference>
<dbReference type="EMBL" id="FNHP01000004">
    <property type="protein sequence ID" value="SDM30026.1"/>
    <property type="molecule type" value="Genomic_DNA"/>
</dbReference>
<dbReference type="Proteomes" id="UP000198552">
    <property type="component" value="Unassembled WGS sequence"/>
</dbReference>
<dbReference type="Gene3D" id="1.10.357.10">
    <property type="entry name" value="Tetracycline Repressor, domain 2"/>
    <property type="match status" value="1"/>
</dbReference>
<organism evidence="3 4">
    <name type="scientific">Oryzisolibacter propanilivorax</name>
    <dbReference type="NCBI Taxonomy" id="1527607"/>
    <lineage>
        <taxon>Bacteria</taxon>
        <taxon>Pseudomonadati</taxon>
        <taxon>Pseudomonadota</taxon>
        <taxon>Betaproteobacteria</taxon>
        <taxon>Burkholderiales</taxon>
        <taxon>Comamonadaceae</taxon>
        <taxon>Oryzisolibacter</taxon>
    </lineage>
</organism>
<evidence type="ECO:0000259" key="2">
    <source>
        <dbReference type="Pfam" id="PF22276"/>
    </source>
</evidence>
<name>A0A1G9S3G6_9BURK</name>
<dbReference type="RefSeq" id="WP_091568779.1">
    <property type="nucleotide sequence ID" value="NZ_FNHP01000004.1"/>
</dbReference>
<dbReference type="Pfam" id="PF22276">
    <property type="entry name" value="SlmA-like_C"/>
    <property type="match status" value="1"/>
</dbReference>
<dbReference type="AlphaFoldDB" id="A0A1G9S3G6"/>
<dbReference type="InterPro" id="IPR054580">
    <property type="entry name" value="SlmA-like_C"/>
</dbReference>
<dbReference type="STRING" id="1527607.SAMN05428957_10482"/>
<keyword evidence="4" id="KW-1185">Reference proteome</keyword>
<dbReference type="NCBIfam" id="NF007015">
    <property type="entry name" value="PRK09480.1"/>
    <property type="match status" value="1"/>
</dbReference>
<evidence type="ECO:0000313" key="4">
    <source>
        <dbReference type="Proteomes" id="UP000198552"/>
    </source>
</evidence>
<evidence type="ECO:0000313" key="3">
    <source>
        <dbReference type="EMBL" id="SDM30026.1"/>
    </source>
</evidence>
<evidence type="ECO:0000256" key="1">
    <source>
        <dbReference type="SAM" id="MobiDB-lite"/>
    </source>
</evidence>
<feature type="compositionally biased region" description="Low complexity" evidence="1">
    <location>
        <begin position="1"/>
        <end position="15"/>
    </location>
</feature>
<gene>
    <name evidence="3" type="ORF">SAMN05428957_10482</name>
</gene>
<feature type="domain" description="Nucleoid occlusion factor SlmA-like C-terminal" evidence="2">
    <location>
        <begin position="105"/>
        <end position="218"/>
    </location>
</feature>
<dbReference type="InterPro" id="IPR009057">
    <property type="entry name" value="Homeodomain-like_sf"/>
</dbReference>
<accession>A0A1G9S3G6</accession>
<sequence>MSAAPPSTASAPRAQPARRRASAAERREQALQALVQLLQEPDGIRVTSAALARQLGCGEAALLRPFGGRAGMFEALLDFIETSVFTLVRQITGDDGQPGPDSAARIVAMVLQFAERNPGLARLMAGDTLAHESAALDQRMQRFFDKLEAQLRQCLRPALPEDAAPQDAADLQPAAGAGTQHALRAALLVDVLRGRLQRQVRSGFQRLPTERLQATLALLG</sequence>
<proteinExistence type="predicted"/>
<dbReference type="OrthoDB" id="9179041at2"/>